<dbReference type="Pfam" id="PF03091">
    <property type="entry name" value="CutA1"/>
    <property type="match status" value="1"/>
</dbReference>
<proteinExistence type="inferred from homology"/>
<organism evidence="2 3">
    <name type="scientific">Aquisalimonas asiatica</name>
    <dbReference type="NCBI Taxonomy" id="406100"/>
    <lineage>
        <taxon>Bacteria</taxon>
        <taxon>Pseudomonadati</taxon>
        <taxon>Pseudomonadota</taxon>
        <taxon>Gammaproteobacteria</taxon>
        <taxon>Chromatiales</taxon>
        <taxon>Ectothiorhodospiraceae</taxon>
        <taxon>Aquisalimonas</taxon>
    </lineage>
</organism>
<accession>A0A1H8V7H3</accession>
<dbReference type="OrthoDB" id="37622at2"/>
<protein>
    <submittedName>
        <fullName evidence="2">Divalent cation tolerance protein</fullName>
    </submittedName>
</protein>
<dbReference type="PANTHER" id="PTHR23419">
    <property type="entry name" value="DIVALENT CATION TOLERANCE CUTA-RELATED"/>
    <property type="match status" value="1"/>
</dbReference>
<gene>
    <name evidence="2" type="ORF">SAMN04488052_11011</name>
</gene>
<dbReference type="RefSeq" id="WP_091645640.1">
    <property type="nucleotide sequence ID" value="NZ_FOEG01000010.1"/>
</dbReference>
<dbReference type="PANTHER" id="PTHR23419:SF8">
    <property type="entry name" value="FI09726P"/>
    <property type="match status" value="1"/>
</dbReference>
<dbReference type="STRING" id="406100.SAMN04488052_11011"/>
<reference evidence="2 3" key="1">
    <citation type="submission" date="2016-10" db="EMBL/GenBank/DDBJ databases">
        <authorList>
            <person name="de Groot N.N."/>
        </authorList>
    </citation>
    <scope>NUCLEOTIDE SEQUENCE [LARGE SCALE GENOMIC DNA]</scope>
    <source>
        <strain evidence="2 3">CGMCC 1.6291</strain>
    </source>
</reference>
<evidence type="ECO:0000256" key="1">
    <source>
        <dbReference type="ARBA" id="ARBA00010169"/>
    </source>
</evidence>
<name>A0A1H8V7H3_9GAMM</name>
<dbReference type="Gene3D" id="3.30.70.120">
    <property type="match status" value="1"/>
</dbReference>
<dbReference type="InterPro" id="IPR004323">
    <property type="entry name" value="Ion_tolerance_CutA"/>
</dbReference>
<evidence type="ECO:0000313" key="2">
    <source>
        <dbReference type="EMBL" id="SEP10738.1"/>
    </source>
</evidence>
<dbReference type="InterPro" id="IPR015867">
    <property type="entry name" value="N-reg_PII/ATP_PRibTrfase_C"/>
</dbReference>
<keyword evidence="3" id="KW-1185">Reference proteome</keyword>
<dbReference type="AlphaFoldDB" id="A0A1H8V7H3"/>
<dbReference type="InterPro" id="IPR011322">
    <property type="entry name" value="N-reg_PII-like_a/b"/>
</dbReference>
<dbReference type="Proteomes" id="UP000199657">
    <property type="component" value="Unassembled WGS sequence"/>
</dbReference>
<dbReference type="SUPFAM" id="SSF54913">
    <property type="entry name" value="GlnB-like"/>
    <property type="match status" value="1"/>
</dbReference>
<sequence length="114" mass="12737">MDSEHLMAFCTCPNPEVAGEIAETLVGDGHVACANIVPGLTSVYAWKGEVHRDPETLLIMKTTRVAWRRLEETILRLHPDELPEIIAVPVTRGLNDYLAWVTYQTDGRQQPPAE</sequence>
<dbReference type="EMBL" id="FOEG01000010">
    <property type="protein sequence ID" value="SEP10738.1"/>
    <property type="molecule type" value="Genomic_DNA"/>
</dbReference>
<dbReference type="GO" id="GO:0010038">
    <property type="term" value="P:response to metal ion"/>
    <property type="evidence" value="ECO:0007669"/>
    <property type="project" value="InterPro"/>
</dbReference>
<dbReference type="GO" id="GO:0005507">
    <property type="term" value="F:copper ion binding"/>
    <property type="evidence" value="ECO:0007669"/>
    <property type="project" value="TreeGrafter"/>
</dbReference>
<comment type="similarity">
    <text evidence="1">Belongs to the CutA family.</text>
</comment>
<evidence type="ECO:0000313" key="3">
    <source>
        <dbReference type="Proteomes" id="UP000199657"/>
    </source>
</evidence>